<accession>A0ABS2EQ61</accession>
<keyword evidence="2" id="KW-1185">Reference proteome</keyword>
<dbReference type="EMBL" id="JACJJQ010000034">
    <property type="protein sequence ID" value="MBM6754525.1"/>
    <property type="molecule type" value="Genomic_DNA"/>
</dbReference>
<gene>
    <name evidence="1" type="ORF">H5993_07120</name>
</gene>
<dbReference type="PANTHER" id="PTHR30037">
    <property type="entry name" value="DNA-3-METHYLADENINE GLYCOSYLASE 1"/>
    <property type="match status" value="1"/>
</dbReference>
<comment type="caution">
    <text evidence="1">The sequence shown here is derived from an EMBL/GenBank/DDBJ whole genome shotgun (WGS) entry which is preliminary data.</text>
</comment>
<dbReference type="InterPro" id="IPR005019">
    <property type="entry name" value="Adenine_glyco"/>
</dbReference>
<dbReference type="Pfam" id="PF03352">
    <property type="entry name" value="Adenine_glyco"/>
    <property type="match status" value="1"/>
</dbReference>
<dbReference type="SUPFAM" id="SSF48150">
    <property type="entry name" value="DNA-glycosylase"/>
    <property type="match status" value="1"/>
</dbReference>
<reference evidence="1 2" key="1">
    <citation type="journal article" date="2021" name="Sci. Rep.">
        <title>The distribution of antibiotic resistance genes in chicken gut microbiota commensals.</title>
        <authorList>
            <person name="Juricova H."/>
            <person name="Matiasovicova J."/>
            <person name="Kubasova T."/>
            <person name="Cejkova D."/>
            <person name="Rychlik I."/>
        </authorList>
    </citation>
    <scope>NUCLEOTIDE SEQUENCE [LARGE SCALE GENOMIC DNA]</scope>
    <source>
        <strain evidence="1 2">An810</strain>
    </source>
</reference>
<dbReference type="InterPro" id="IPR052891">
    <property type="entry name" value="DNA-3mA_glycosylase"/>
</dbReference>
<organism evidence="1 2">
    <name type="scientific">Limosilactobacillus alvi</name>
    <dbReference type="NCBI Taxonomy" id="990412"/>
    <lineage>
        <taxon>Bacteria</taxon>
        <taxon>Bacillati</taxon>
        <taxon>Bacillota</taxon>
        <taxon>Bacilli</taxon>
        <taxon>Lactobacillales</taxon>
        <taxon>Lactobacillaceae</taxon>
        <taxon>Limosilactobacillus</taxon>
    </lineage>
</organism>
<dbReference type="PANTHER" id="PTHR30037:SF4">
    <property type="entry name" value="DNA-3-METHYLADENINE GLYCOSYLASE I"/>
    <property type="match status" value="1"/>
</dbReference>
<dbReference type="InterPro" id="IPR011257">
    <property type="entry name" value="DNA_glycosylase"/>
</dbReference>
<protein>
    <submittedName>
        <fullName evidence="1">DNA-3-methyladenine glycosylase I</fullName>
    </submittedName>
</protein>
<evidence type="ECO:0000313" key="1">
    <source>
        <dbReference type="EMBL" id="MBM6754525.1"/>
    </source>
</evidence>
<dbReference type="Gene3D" id="1.10.340.30">
    <property type="entry name" value="Hypothetical protein, domain 2"/>
    <property type="match status" value="1"/>
</dbReference>
<sequence>MSEVNWWESSPEMTIYYETEWGFPEHNDQKLFEILSLESMQAGLSWNIVFKKRANFRQAFYNFEIKKVAAMTSTDLDRLMGNPGLIRHRQKLAAIINNAQMIQKFQQAGQSFDHFVWQSVNFQVINHHPQTMAEVPTVIFEAKQLAKQLKKAGFKFVGPTTCYSFMQAAGLVCDRIKFP</sequence>
<evidence type="ECO:0000313" key="2">
    <source>
        <dbReference type="Proteomes" id="UP000776629"/>
    </source>
</evidence>
<name>A0ABS2EQ61_9LACO</name>
<proteinExistence type="predicted"/>
<dbReference type="RefSeq" id="WP_204776806.1">
    <property type="nucleotide sequence ID" value="NZ_JACJJQ010000034.1"/>
</dbReference>
<dbReference type="Proteomes" id="UP000776629">
    <property type="component" value="Unassembled WGS sequence"/>
</dbReference>